<keyword evidence="4" id="KW-1185">Reference proteome</keyword>
<dbReference type="SMART" id="SM00382">
    <property type="entry name" value="AAA"/>
    <property type="match status" value="1"/>
</dbReference>
<evidence type="ECO:0000313" key="3">
    <source>
        <dbReference type="EMBL" id="GIM96932.1"/>
    </source>
</evidence>
<dbReference type="GO" id="GO:0005524">
    <property type="term" value="F:ATP binding"/>
    <property type="evidence" value="ECO:0007669"/>
    <property type="project" value="InterPro"/>
</dbReference>
<dbReference type="Gene3D" id="3.40.50.300">
    <property type="entry name" value="P-loop containing nucleotide triphosphate hydrolases"/>
    <property type="match status" value="1"/>
</dbReference>
<protein>
    <recommendedName>
        <fullName evidence="2">AAA+ ATPase domain-containing protein</fullName>
    </recommendedName>
</protein>
<dbReference type="InterPro" id="IPR027417">
    <property type="entry name" value="P-loop_NTPase"/>
</dbReference>
<accession>A0A919WB93</accession>
<sequence length="1293" mass="143530">MKRPKGLEADFAAVRALVDDTPKLVDLVDRVFSAALILSPVVLGPAAVPLLALFDMKSDLIRHAGDLVRKITGRRDDFLDRGRSLAAAHFFITYTAFFTAMESELGEFLSSVRLTDEQRADVIQRGRALGTELISGAQPALNYASLPPVSLPHPSASFQDEADQRQKMYQGMADALLGLLVKLGVQVPEHALDGLADAAVRYYFAQYLDLILDFGDFFRWAMLYEASKTQEMVGQVAAEAALAHAALADLDLGLTALRVAVDRLAPAPGNTDAEAVAADLATVYRDAVDEKVIRDSYAQDDGRPTLTYPSKIEAFVPQAYKVIRYAGREVNLENEDVWAAQPSRDDLGGYLVSHFASPYSAESVLLVLGHPGSGKSLLTELIAARLAAPVFNTVRLELRDIDPDADIQGQIEEQIRIDTGNDVNWVEYAKALAGNPPLIILDGYDELLQATGKVFAAYLDKVHRFQAREALLKRPVRIMVTSRVTLIDKATIPPGTTVLRLLEFDQPRRWRWVQVWNRTNAGYFEQSGIRRFAIPPEERLLELAQQPLLLLMLAIYDAEANELRRSELDQTLLYDSLLRRFIRRERAKGEAGKVFEALPVARQEAMLDQDLGRLGVAAIGMFNRLSLHILQAQLDQDIEYFKMRREIDVSNGEALSQADLLLGSFFFIHESRSRTSRPGGAAAFEFLHNTFGEFLTADFIVRQLLEQAGIVSALRTHEVLRSKLDESLAAPHDYWFASLSFTALHTRPIVPSMIRQWLPHRAEALGLDRDEVVSALQLVITRQLRDVLSQAPPAWFMTGLAATHFSRFSYLGHLANYTLNLVLLGAMISPDGFEFEIGPEVRGEYSDSPWLRLVHLWRSWFVPEALVGVAAMIQCKVAGAKVTVDALDDVSFTTNRSRVEMLAMQSRALGDDFTHVLATLVLAEDQGLPAEALAELKPAAERARLGLQDLIAGRLAKLDSFEAFEIDTWLEQVVRTRSRHLDPPLPQRVLAAYELANAEERSEAAADISLGIGPDSRDWFGTLSRYEASQIVRLKAALEPRWLDDMFRGVSVEPDIYGASVANWLAPLFSAARRASVSRPDLADLKGLLSEKAIGRSAVAGLVELRLFIRSRAMGAEAENWMDGVLIDAVRSWGDLRHVPEASIVSFIHLVGGKQTQNPLRRHLSRLVERAARRAEDLHFGLFLATFTLLPRAEVEVVLGNPALSLRRHTDFRPSCVLALMRSARLRDDPDLVGNFLDNSPKKLDRLFRSAGLGDPDVARSELSAEQLDDLRWFVGQRFGADAVRTFPGLSAG</sequence>
<keyword evidence="1" id="KW-0472">Membrane</keyword>
<dbReference type="InterPro" id="IPR054567">
    <property type="entry name" value="NNH7"/>
</dbReference>
<feature type="domain" description="AAA+ ATPase" evidence="2">
    <location>
        <begin position="361"/>
        <end position="508"/>
    </location>
</feature>
<dbReference type="Pfam" id="PF22738">
    <property type="entry name" value="NNH7"/>
    <property type="match status" value="1"/>
</dbReference>
<dbReference type="InterPro" id="IPR003593">
    <property type="entry name" value="AAA+_ATPase"/>
</dbReference>
<dbReference type="EMBL" id="BOQN01000131">
    <property type="protein sequence ID" value="GIM96932.1"/>
    <property type="molecule type" value="Genomic_DNA"/>
</dbReference>
<proteinExistence type="predicted"/>
<organism evidence="3 4">
    <name type="scientific">Paractinoplanes toevensis</name>
    <dbReference type="NCBI Taxonomy" id="571911"/>
    <lineage>
        <taxon>Bacteria</taxon>
        <taxon>Bacillati</taxon>
        <taxon>Actinomycetota</taxon>
        <taxon>Actinomycetes</taxon>
        <taxon>Micromonosporales</taxon>
        <taxon>Micromonosporaceae</taxon>
        <taxon>Paractinoplanes</taxon>
    </lineage>
</organism>
<dbReference type="GO" id="GO:0016887">
    <property type="term" value="F:ATP hydrolysis activity"/>
    <property type="evidence" value="ECO:0007669"/>
    <property type="project" value="InterPro"/>
</dbReference>
<comment type="caution">
    <text evidence="3">The sequence shown here is derived from an EMBL/GenBank/DDBJ whole genome shotgun (WGS) entry which is preliminary data.</text>
</comment>
<dbReference type="RefSeq" id="WP_213012590.1">
    <property type="nucleotide sequence ID" value="NZ_BOQN01000131.1"/>
</dbReference>
<reference evidence="3 4" key="1">
    <citation type="submission" date="2021-03" db="EMBL/GenBank/DDBJ databases">
        <title>Whole genome shotgun sequence of Actinoplanes toevensis NBRC 105298.</title>
        <authorList>
            <person name="Komaki H."/>
            <person name="Tamura T."/>
        </authorList>
    </citation>
    <scope>NUCLEOTIDE SEQUENCE [LARGE SCALE GENOMIC DNA]</scope>
    <source>
        <strain evidence="3 4">NBRC 105298</strain>
    </source>
</reference>
<gene>
    <name evidence="3" type="ORF">Ato02nite_087250</name>
</gene>
<dbReference type="InterPro" id="IPR003959">
    <property type="entry name" value="ATPase_AAA_core"/>
</dbReference>
<dbReference type="Proteomes" id="UP000677082">
    <property type="component" value="Unassembled WGS sequence"/>
</dbReference>
<evidence type="ECO:0000256" key="1">
    <source>
        <dbReference type="SAM" id="Phobius"/>
    </source>
</evidence>
<name>A0A919WB93_9ACTN</name>
<keyword evidence="1" id="KW-1133">Transmembrane helix</keyword>
<keyword evidence="1" id="KW-0812">Transmembrane</keyword>
<dbReference type="Pfam" id="PF00004">
    <property type="entry name" value="AAA"/>
    <property type="match status" value="1"/>
</dbReference>
<evidence type="ECO:0000259" key="2">
    <source>
        <dbReference type="SMART" id="SM00382"/>
    </source>
</evidence>
<dbReference type="SUPFAM" id="SSF52540">
    <property type="entry name" value="P-loop containing nucleoside triphosphate hydrolases"/>
    <property type="match status" value="1"/>
</dbReference>
<feature type="transmembrane region" description="Helical" evidence="1">
    <location>
        <begin position="31"/>
        <end position="54"/>
    </location>
</feature>
<evidence type="ECO:0000313" key="4">
    <source>
        <dbReference type="Proteomes" id="UP000677082"/>
    </source>
</evidence>